<dbReference type="Proteomes" id="UP001142489">
    <property type="component" value="Unassembled WGS sequence"/>
</dbReference>
<dbReference type="EMBL" id="JAPFRF010000006">
    <property type="protein sequence ID" value="KAJ7329878.1"/>
    <property type="molecule type" value="Genomic_DNA"/>
</dbReference>
<feature type="compositionally biased region" description="Polar residues" evidence="1">
    <location>
        <begin position="53"/>
        <end position="66"/>
    </location>
</feature>
<accession>A0A9Q0XV42</accession>
<dbReference type="AlphaFoldDB" id="A0A9Q0XV42"/>
<sequence length="66" mass="7677">MEIEHRMGCWWFENKTTLKGMEEDYDDAKIEEEIELELSQISFSSFEIDDPNSDVSLEASSDSEPI</sequence>
<name>A0A9Q0XV42_9SAUR</name>
<evidence type="ECO:0000313" key="2">
    <source>
        <dbReference type="EMBL" id="KAJ7329878.1"/>
    </source>
</evidence>
<proteinExistence type="predicted"/>
<comment type="caution">
    <text evidence="2">The sequence shown here is derived from an EMBL/GenBank/DDBJ whole genome shotgun (WGS) entry which is preliminary data.</text>
</comment>
<evidence type="ECO:0000313" key="3">
    <source>
        <dbReference type="Proteomes" id="UP001142489"/>
    </source>
</evidence>
<feature type="region of interest" description="Disordered" evidence="1">
    <location>
        <begin position="47"/>
        <end position="66"/>
    </location>
</feature>
<organism evidence="2 3">
    <name type="scientific">Phrynocephalus forsythii</name>
    <dbReference type="NCBI Taxonomy" id="171643"/>
    <lineage>
        <taxon>Eukaryota</taxon>
        <taxon>Metazoa</taxon>
        <taxon>Chordata</taxon>
        <taxon>Craniata</taxon>
        <taxon>Vertebrata</taxon>
        <taxon>Euteleostomi</taxon>
        <taxon>Lepidosauria</taxon>
        <taxon>Squamata</taxon>
        <taxon>Bifurcata</taxon>
        <taxon>Unidentata</taxon>
        <taxon>Episquamata</taxon>
        <taxon>Toxicofera</taxon>
        <taxon>Iguania</taxon>
        <taxon>Acrodonta</taxon>
        <taxon>Agamidae</taxon>
        <taxon>Agaminae</taxon>
        <taxon>Phrynocephalus</taxon>
    </lineage>
</organism>
<reference evidence="2" key="1">
    <citation type="journal article" date="2023" name="DNA Res.">
        <title>Chromosome-level genome assembly of Phrynocephalus forsythii using third-generation DNA sequencing and Hi-C analysis.</title>
        <authorList>
            <person name="Qi Y."/>
            <person name="Zhao W."/>
            <person name="Zhao Y."/>
            <person name="Niu C."/>
            <person name="Cao S."/>
            <person name="Zhang Y."/>
        </authorList>
    </citation>
    <scope>NUCLEOTIDE SEQUENCE</scope>
    <source>
        <tissue evidence="2">Muscle</tissue>
    </source>
</reference>
<protein>
    <submittedName>
        <fullName evidence="2">Uncharacterized protein</fullName>
    </submittedName>
</protein>
<keyword evidence="3" id="KW-1185">Reference proteome</keyword>
<evidence type="ECO:0000256" key="1">
    <source>
        <dbReference type="SAM" id="MobiDB-lite"/>
    </source>
</evidence>
<gene>
    <name evidence="2" type="ORF">JRQ81_016052</name>
</gene>